<dbReference type="EMBL" id="AFZC02000002">
    <property type="protein sequence ID" value="EHL13453.1"/>
    <property type="molecule type" value="Genomic_DNA"/>
</dbReference>
<dbReference type="GO" id="GO:0005737">
    <property type="term" value="C:cytoplasm"/>
    <property type="evidence" value="ECO:0007669"/>
    <property type="project" value="TreeGrafter"/>
</dbReference>
<evidence type="ECO:0000259" key="2">
    <source>
        <dbReference type="PROSITE" id="PS51733"/>
    </source>
</evidence>
<dbReference type="PANTHER" id="PTHR12835">
    <property type="entry name" value="BIOTIN PROTEIN LIGASE"/>
    <property type="match status" value="1"/>
</dbReference>
<proteinExistence type="predicted"/>
<dbReference type="Proteomes" id="UP000018461">
    <property type="component" value="Unassembled WGS sequence"/>
</dbReference>
<comment type="caution">
    <text evidence="3">The sequence shown here is derived from an EMBL/GenBank/DDBJ whole genome shotgun (WGS) entry which is preliminary data.</text>
</comment>
<dbReference type="GO" id="GO:0016740">
    <property type="term" value="F:transferase activity"/>
    <property type="evidence" value="ECO:0007669"/>
    <property type="project" value="UniProtKB-ARBA"/>
</dbReference>
<keyword evidence="4" id="KW-1185">Reference proteome</keyword>
<dbReference type="Gene3D" id="3.30.930.10">
    <property type="entry name" value="Bira Bifunctional Protein, Domain 2"/>
    <property type="match status" value="2"/>
</dbReference>
<dbReference type="InterPro" id="IPR004143">
    <property type="entry name" value="BPL_LPL_catalytic"/>
</dbReference>
<dbReference type="CDD" id="cd16442">
    <property type="entry name" value="BPL"/>
    <property type="match status" value="1"/>
</dbReference>
<gene>
    <name evidence="3" type="ORF">HMPREF9625_02055</name>
</gene>
<dbReference type="PANTHER" id="PTHR12835:SF5">
    <property type="entry name" value="BIOTIN--PROTEIN LIGASE"/>
    <property type="match status" value="1"/>
</dbReference>
<protein>
    <submittedName>
        <fullName evidence="3">Biotin-[acetyl-CoA-carboxylase] ligase</fullName>
    </submittedName>
</protein>
<dbReference type="PROSITE" id="PS51733">
    <property type="entry name" value="BPL_LPL_CATALYTIC"/>
    <property type="match status" value="1"/>
</dbReference>
<accession>G9WKZ8</accession>
<feature type="domain" description="BPL/LPL catalytic" evidence="2">
    <location>
        <begin position="1"/>
        <end position="172"/>
    </location>
</feature>
<evidence type="ECO:0000313" key="3">
    <source>
        <dbReference type="EMBL" id="EHL13453.1"/>
    </source>
</evidence>
<dbReference type="InterPro" id="IPR004408">
    <property type="entry name" value="Biotin_CoA_COase_ligase"/>
</dbReference>
<evidence type="ECO:0000256" key="1">
    <source>
        <dbReference type="ARBA" id="ARBA00022598"/>
    </source>
</evidence>
<dbReference type="STRING" id="796943.HMPREF9625_02055"/>
<dbReference type="HOGENOM" id="CLU_051096_0_1_9"/>
<dbReference type="GO" id="GO:0004077">
    <property type="term" value="F:biotin--[biotin carboxyl-carrier protein] ligase activity"/>
    <property type="evidence" value="ECO:0007669"/>
    <property type="project" value="InterPro"/>
</dbReference>
<reference evidence="3" key="2">
    <citation type="submission" date="2013-03" db="EMBL/GenBank/DDBJ databases">
        <title>The Genome Sequence of Oribacterium sp. ACB1.</title>
        <authorList>
            <consortium name="The Broad Institute Genomics Platform"/>
            <consortium name="The Broad Institute Genome Sequencing Center for Infectious Disease"/>
            <person name="Earl A."/>
            <person name="Ward D."/>
            <person name="Feldgarden M."/>
            <person name="Gevers D."/>
            <person name="Sizova M."/>
            <person name="Hazen A."/>
            <person name="Epstein S."/>
            <person name="Walker B."/>
            <person name="Young S."/>
            <person name="Zeng Q."/>
            <person name="Gargeya S."/>
            <person name="Fitzgerald M."/>
            <person name="Haas B."/>
            <person name="Abouelleil A."/>
            <person name="Allen A.W."/>
            <person name="Alvarado L."/>
            <person name="Arachchi H.M."/>
            <person name="Berlin A.M."/>
            <person name="Chapman S.B."/>
            <person name="Gainer-Dewar J."/>
            <person name="Goldberg J."/>
            <person name="Griggs A."/>
            <person name="Gujja S."/>
            <person name="Hansen M."/>
            <person name="Howarth C."/>
            <person name="Imamovic A."/>
            <person name="Ireland A."/>
            <person name="Larimer J."/>
            <person name="McCowan C."/>
            <person name="Murphy C."/>
            <person name="Pearson M."/>
            <person name="Poon T.W."/>
            <person name="Priest M."/>
            <person name="Roberts A."/>
            <person name="Saif S."/>
            <person name="Shea T."/>
            <person name="Sisk P."/>
            <person name="Sykes S."/>
            <person name="Wortman J."/>
            <person name="Nusbaum C."/>
            <person name="Birren B."/>
        </authorList>
    </citation>
    <scope>NUCLEOTIDE SEQUENCE [LARGE SCALE GENOMIC DNA]</scope>
    <source>
        <strain evidence="3">ACB1</strain>
    </source>
</reference>
<dbReference type="Gene3D" id="2.30.30.100">
    <property type="match status" value="1"/>
</dbReference>
<dbReference type="InterPro" id="IPR045864">
    <property type="entry name" value="aa-tRNA-synth_II/BPL/LPL"/>
</dbReference>
<dbReference type="AlphaFoldDB" id="G9WKZ8"/>
<sequence length="263" mass="29424">MKDFLKQGVLPEGAVFLTDYQTAGRGRQGKSFYSPRGMGLYFSIFTRPKDNQGNAILITTHAAVAVVRAIEELYGISLSIKWVNDLFLQGKKICGILAEGKFCSGVFTAKIDSNFTKENSTSTNPNQTFKLENGSAQQSPSLEYCIMGIGINLFTPLEGYPKELENIAGSLFGSYDEEKCKEFDRNILIATILYHYFSICNEEEVLKEYREKNLVLGKTVYFEENGVELQGKVIEISPKGELKVELDSGEEKLIFSGEIHFNL</sequence>
<reference evidence="3" key="1">
    <citation type="submission" date="2011-08" db="EMBL/GenBank/DDBJ databases">
        <authorList>
            <consortium name="The Broad Institute Genome Sequencing Platform"/>
            <person name="Earl A."/>
            <person name="Ward D."/>
            <person name="Feldgarden M."/>
            <person name="Gevers D."/>
            <person name="Sizova M."/>
            <person name="Hazen A."/>
            <person name="Epstein S."/>
            <person name="Young S.K."/>
            <person name="Zeng Q."/>
            <person name="Gargeya S."/>
            <person name="Fitzgerald M."/>
            <person name="Haas B."/>
            <person name="Abouelleil A."/>
            <person name="Alvarado L."/>
            <person name="Arachchi H.M."/>
            <person name="Berlin A."/>
            <person name="Brown A."/>
            <person name="Chapman S.B."/>
            <person name="Chen Z."/>
            <person name="Dunbar C."/>
            <person name="Freedman E."/>
            <person name="Gearin G."/>
            <person name="Gellesch M."/>
            <person name="Goldberg J."/>
            <person name="Griggs A."/>
            <person name="Gujja S."/>
            <person name="Heiman D."/>
            <person name="Howarth C."/>
            <person name="Larson L."/>
            <person name="Lui A."/>
            <person name="MacDonald P.J.P."/>
            <person name="Montmayeur A."/>
            <person name="Murphy C."/>
            <person name="Neiman D."/>
            <person name="Pearson M."/>
            <person name="Priest M."/>
            <person name="Roberts A."/>
            <person name="Saif S."/>
            <person name="Shea T."/>
            <person name="Shenoy N."/>
            <person name="Sisk P."/>
            <person name="Stolte C."/>
            <person name="Sykes S."/>
            <person name="Wortman J."/>
            <person name="Nusbaum C."/>
            <person name="Birren B."/>
        </authorList>
    </citation>
    <scope>NUCLEOTIDE SEQUENCE</scope>
    <source>
        <strain evidence="3">ACB1</strain>
    </source>
</reference>
<dbReference type="Pfam" id="PF03099">
    <property type="entry name" value="BPL_LplA_LipB"/>
    <property type="match status" value="1"/>
</dbReference>
<name>G9WKZ8_9FIRM</name>
<dbReference type="SUPFAM" id="SSF55681">
    <property type="entry name" value="Class II aaRS and biotin synthetases"/>
    <property type="match status" value="1"/>
</dbReference>
<organism evidence="3 4">
    <name type="scientific">Oribacterium parvum ACB1</name>
    <dbReference type="NCBI Taxonomy" id="796943"/>
    <lineage>
        <taxon>Bacteria</taxon>
        <taxon>Bacillati</taxon>
        <taxon>Bacillota</taxon>
        <taxon>Clostridia</taxon>
        <taxon>Lachnospirales</taxon>
        <taxon>Lachnospiraceae</taxon>
        <taxon>Oribacterium</taxon>
    </lineage>
</organism>
<dbReference type="PATRIC" id="fig|796943.3.peg.412"/>
<dbReference type="GO" id="GO:0009249">
    <property type="term" value="P:protein lipoylation"/>
    <property type="evidence" value="ECO:0007669"/>
    <property type="project" value="UniProtKB-ARBA"/>
</dbReference>
<evidence type="ECO:0000313" key="4">
    <source>
        <dbReference type="Proteomes" id="UP000018461"/>
    </source>
</evidence>
<keyword evidence="1 3" id="KW-0436">Ligase</keyword>